<organism evidence="1 2">
    <name type="scientific">Aspergillus oryzae</name>
    <name type="common">Yellow koji mold</name>
    <dbReference type="NCBI Taxonomy" id="5062"/>
    <lineage>
        <taxon>Eukaryota</taxon>
        <taxon>Fungi</taxon>
        <taxon>Dikarya</taxon>
        <taxon>Ascomycota</taxon>
        <taxon>Pezizomycotina</taxon>
        <taxon>Eurotiomycetes</taxon>
        <taxon>Eurotiomycetidae</taxon>
        <taxon>Eurotiales</taxon>
        <taxon>Aspergillaceae</taxon>
        <taxon>Aspergillus</taxon>
        <taxon>Aspergillus subgen. Circumdati</taxon>
    </lineage>
</organism>
<comment type="caution">
    <text evidence="1">The sequence shown here is derived from an EMBL/GenBank/DDBJ whole genome shotgun (WGS) entry which is preliminary data.</text>
</comment>
<protein>
    <submittedName>
        <fullName evidence="1">Unnamed protein product</fullName>
    </submittedName>
</protein>
<accession>A0AAN5BZD3</accession>
<gene>
    <name evidence="1" type="ORF">Aory04_000735200</name>
</gene>
<evidence type="ECO:0000313" key="2">
    <source>
        <dbReference type="Proteomes" id="UP001165205"/>
    </source>
</evidence>
<reference evidence="1" key="1">
    <citation type="submission" date="2023-04" db="EMBL/GenBank/DDBJ databases">
        <title>Aspergillus oryzae NBRC 4228.</title>
        <authorList>
            <person name="Ichikawa N."/>
            <person name="Sato H."/>
            <person name="Tonouchi N."/>
        </authorList>
    </citation>
    <scope>NUCLEOTIDE SEQUENCE</scope>
    <source>
        <strain evidence="1">NBRC 4228</strain>
    </source>
</reference>
<evidence type="ECO:0000313" key="1">
    <source>
        <dbReference type="EMBL" id="GMG31462.1"/>
    </source>
</evidence>
<dbReference type="EMBL" id="BSYA01000085">
    <property type="protein sequence ID" value="GMG31462.1"/>
    <property type="molecule type" value="Genomic_DNA"/>
</dbReference>
<dbReference type="AlphaFoldDB" id="A0AAN5BZD3"/>
<name>A0AAN5BZD3_ASPOZ</name>
<dbReference type="Proteomes" id="UP001165205">
    <property type="component" value="Unassembled WGS sequence"/>
</dbReference>
<proteinExistence type="predicted"/>
<sequence>MQPALVHNDVEFWRGKTGPPISRIRSVPTPGLKKFNWSGLEDETNQRIFSTLGPRSGSSELKHRHGPFIHASERYEQFHFNELAWSPLGTR</sequence>